<evidence type="ECO:0000313" key="2">
    <source>
        <dbReference type="EMBL" id="WPU94239.1"/>
    </source>
</evidence>
<dbReference type="Gene3D" id="1.10.1740.10">
    <property type="match status" value="1"/>
</dbReference>
<dbReference type="InterPro" id="IPR046531">
    <property type="entry name" value="DUF6596"/>
</dbReference>
<accession>A0ABZ0TMZ3</accession>
<dbReference type="InterPro" id="IPR013324">
    <property type="entry name" value="RNA_pol_sigma_r3/r4-like"/>
</dbReference>
<keyword evidence="3" id="KW-1185">Reference proteome</keyword>
<organism evidence="2 3">
    <name type="scientific">Mucilaginibacter sabulilitoris</name>
    <dbReference type="NCBI Taxonomy" id="1173583"/>
    <lineage>
        <taxon>Bacteria</taxon>
        <taxon>Pseudomonadati</taxon>
        <taxon>Bacteroidota</taxon>
        <taxon>Sphingobacteriia</taxon>
        <taxon>Sphingobacteriales</taxon>
        <taxon>Sphingobacteriaceae</taxon>
        <taxon>Mucilaginibacter</taxon>
    </lineage>
</organism>
<feature type="domain" description="DUF6596" evidence="1">
    <location>
        <begin position="182"/>
        <end position="283"/>
    </location>
</feature>
<dbReference type="SUPFAM" id="SSF88946">
    <property type="entry name" value="Sigma2 domain of RNA polymerase sigma factors"/>
    <property type="match status" value="1"/>
</dbReference>
<dbReference type="RefSeq" id="WP_321563363.1">
    <property type="nucleotide sequence ID" value="NZ_CP139558.1"/>
</dbReference>
<dbReference type="SUPFAM" id="SSF88659">
    <property type="entry name" value="Sigma3 and sigma4 domains of RNA polymerase sigma factors"/>
    <property type="match status" value="1"/>
</dbReference>
<dbReference type="InterPro" id="IPR013325">
    <property type="entry name" value="RNA_pol_sigma_r2"/>
</dbReference>
<dbReference type="Proteomes" id="UP001324380">
    <property type="component" value="Chromosome"/>
</dbReference>
<evidence type="ECO:0000259" key="1">
    <source>
        <dbReference type="Pfam" id="PF20239"/>
    </source>
</evidence>
<proteinExistence type="predicted"/>
<protein>
    <submittedName>
        <fullName evidence="2">DUF6596 domain-containing protein</fullName>
    </submittedName>
</protein>
<evidence type="ECO:0000313" key="3">
    <source>
        <dbReference type="Proteomes" id="UP001324380"/>
    </source>
</evidence>
<dbReference type="PANTHER" id="PTHR47756:SF2">
    <property type="entry name" value="BLL6612 PROTEIN"/>
    <property type="match status" value="1"/>
</dbReference>
<dbReference type="EMBL" id="CP139558">
    <property type="protein sequence ID" value="WPU94239.1"/>
    <property type="molecule type" value="Genomic_DNA"/>
</dbReference>
<sequence>MENGELIPHLFRTEYRKIVAVLCKRFGFEQIEVAEDITSDTFLTAAQGWGIGGIPPNPVAWLYNVAKNKAKNHLQRGHVFDSKVVPELVHDLIDIPEIDLSPQNINDSQLQMMFAICNPVISPEAQIGLSLRILCGFGIEEIADAFLSNKETINKRLFRAKEKLREGEVKFEIPNKAEIDERLTSVLTTIYLLFNEGYYSVSQNKTLRKDLCLEAMRLCTMLVENESTNKPQVNALLSLMCFHASRFDARLDNNGEPILYEEQDTDLWNTDLISKGGYFLNRATSGDKLSRYHLEAGIAYWNTQKADTQEKWENILQFYNHLLQIEYSPIAALNRTYALSKANGKSAAIMEAEKLNLSSNHFYFMLLGELYTGINNDQAIVNFNKALALAKTPADKQAIQKKIDKLY</sequence>
<dbReference type="Pfam" id="PF20239">
    <property type="entry name" value="DUF6596"/>
    <property type="match status" value="1"/>
</dbReference>
<name>A0ABZ0TMZ3_9SPHI</name>
<dbReference type="PANTHER" id="PTHR47756">
    <property type="entry name" value="BLL6612 PROTEIN-RELATED"/>
    <property type="match status" value="1"/>
</dbReference>
<reference evidence="2 3" key="1">
    <citation type="submission" date="2023-11" db="EMBL/GenBank/DDBJ databases">
        <title>Analysis of the Genomes of Mucilaginibacter gossypii cycad 4 and M. sabulilitoris SNA2: microbes with the potential for plant growth promotion.</title>
        <authorList>
            <person name="Hirsch A.M."/>
            <person name="Humm E."/>
            <person name="Rubbi M."/>
            <person name="Del Vecchio G."/>
            <person name="Ha S.M."/>
            <person name="Pellegrini M."/>
            <person name="Gunsalus R.P."/>
        </authorList>
    </citation>
    <scope>NUCLEOTIDE SEQUENCE [LARGE SCALE GENOMIC DNA]</scope>
    <source>
        <strain evidence="2 3">SNA2</strain>
    </source>
</reference>
<gene>
    <name evidence="2" type="ORF">SNE25_01705</name>
</gene>